<dbReference type="SUPFAM" id="SSF52540">
    <property type="entry name" value="P-loop containing nucleoside triphosphate hydrolases"/>
    <property type="match status" value="1"/>
</dbReference>
<reference evidence="3 4" key="1">
    <citation type="journal article" date="2018" name="Nat. Ecol. Evol.">
        <title>Genomic signatures of mitonuclear coevolution across populations of Tigriopus californicus.</title>
        <authorList>
            <person name="Barreto F.S."/>
            <person name="Watson E.T."/>
            <person name="Lima T.G."/>
            <person name="Willett C.S."/>
            <person name="Edmands S."/>
            <person name="Li W."/>
            <person name="Burton R.S."/>
        </authorList>
    </citation>
    <scope>NUCLEOTIDE SEQUENCE [LARGE SCALE GENOMIC DNA]</scope>
    <source>
        <strain evidence="3 4">San Diego</strain>
    </source>
</reference>
<protein>
    <recommendedName>
        <fullName evidence="2">Torsin-1A C-terminal domain-containing protein</fullName>
    </recommendedName>
</protein>
<dbReference type="GO" id="GO:0005737">
    <property type="term" value="C:cytoplasm"/>
    <property type="evidence" value="ECO:0007669"/>
    <property type="project" value="UniProtKB-ARBA"/>
</dbReference>
<dbReference type="PANTHER" id="PTHR10760">
    <property type="entry name" value="TORSIN"/>
    <property type="match status" value="1"/>
</dbReference>
<dbReference type="GO" id="GO:0012505">
    <property type="term" value="C:endomembrane system"/>
    <property type="evidence" value="ECO:0007669"/>
    <property type="project" value="UniProtKB-ARBA"/>
</dbReference>
<dbReference type="InterPro" id="IPR049337">
    <property type="entry name" value="TOR1A_C"/>
</dbReference>
<dbReference type="GO" id="GO:0016887">
    <property type="term" value="F:ATP hydrolysis activity"/>
    <property type="evidence" value="ECO:0007669"/>
    <property type="project" value="InterPro"/>
</dbReference>
<name>A0A553NC01_TIGCA</name>
<evidence type="ECO:0000259" key="2">
    <source>
        <dbReference type="Pfam" id="PF21376"/>
    </source>
</evidence>
<dbReference type="OMA" id="THKTYQL"/>
<dbReference type="InterPro" id="IPR010448">
    <property type="entry name" value="Torsin"/>
</dbReference>
<dbReference type="GO" id="GO:0005524">
    <property type="term" value="F:ATP binding"/>
    <property type="evidence" value="ECO:0007669"/>
    <property type="project" value="InterPro"/>
</dbReference>
<sequence length="249" mass="28627">MASRFVHLFSVTRHFPDPKKVDLYKVSATDSGLRTEDDMSQLQEWIRGNVTGCHQNLFIFDEIDKMPEGLIDSLKPFMDYYKSLDKIDYRRSIFLFLSNTGGKAITHKTYQLWKAGRKPSIFLFLSNTGGKAITHKTYQLWKAGRKRTDFKYSDFEELISGGAFNDEGGFHHSGLITSSLIDYYIPFLPLEKLHVQKCAEVEALKRGRVLTGQMMARVIGSVRFWPEGESLYSENGCKQIYARVVEVLR</sequence>
<comment type="similarity">
    <text evidence="1">Belongs to the ClpA/ClpB family. Torsin subfamily.</text>
</comment>
<evidence type="ECO:0000256" key="1">
    <source>
        <dbReference type="ARBA" id="ARBA00006235"/>
    </source>
</evidence>
<dbReference type="Pfam" id="PF21376">
    <property type="entry name" value="TOR1A_C"/>
    <property type="match status" value="1"/>
</dbReference>
<dbReference type="AlphaFoldDB" id="A0A553NC01"/>
<proteinExistence type="inferred from homology"/>
<accession>A0A553NC01</accession>
<evidence type="ECO:0000313" key="3">
    <source>
        <dbReference type="EMBL" id="TRY62972.1"/>
    </source>
</evidence>
<keyword evidence="4" id="KW-1185">Reference proteome</keyword>
<feature type="domain" description="Torsin-1A C-terminal" evidence="2">
    <location>
        <begin position="190"/>
        <end position="243"/>
    </location>
</feature>
<evidence type="ECO:0000313" key="4">
    <source>
        <dbReference type="Proteomes" id="UP000318571"/>
    </source>
</evidence>
<dbReference type="Gene3D" id="3.40.50.300">
    <property type="entry name" value="P-loop containing nucleotide triphosphate hydrolases"/>
    <property type="match status" value="1"/>
</dbReference>
<dbReference type="EMBL" id="VCGU01000458">
    <property type="protein sequence ID" value="TRY62972.1"/>
    <property type="molecule type" value="Genomic_DNA"/>
</dbReference>
<organism evidence="3 4">
    <name type="scientific">Tigriopus californicus</name>
    <name type="common">Marine copepod</name>
    <dbReference type="NCBI Taxonomy" id="6832"/>
    <lineage>
        <taxon>Eukaryota</taxon>
        <taxon>Metazoa</taxon>
        <taxon>Ecdysozoa</taxon>
        <taxon>Arthropoda</taxon>
        <taxon>Crustacea</taxon>
        <taxon>Multicrustacea</taxon>
        <taxon>Hexanauplia</taxon>
        <taxon>Copepoda</taxon>
        <taxon>Harpacticoida</taxon>
        <taxon>Harpacticidae</taxon>
        <taxon>Tigriopus</taxon>
    </lineage>
</organism>
<gene>
    <name evidence="3" type="ORF">TCAL_05583</name>
</gene>
<dbReference type="InterPro" id="IPR027417">
    <property type="entry name" value="P-loop_NTPase"/>
</dbReference>
<dbReference type="STRING" id="6832.A0A553NC01"/>
<dbReference type="Proteomes" id="UP000318571">
    <property type="component" value="Chromosome 10"/>
</dbReference>
<comment type="caution">
    <text evidence="3">The sequence shown here is derived from an EMBL/GenBank/DDBJ whole genome shotgun (WGS) entry which is preliminary data.</text>
</comment>
<dbReference type="PANTHER" id="PTHR10760:SF2">
    <property type="entry name" value="LD13476P-RELATED"/>
    <property type="match status" value="1"/>
</dbReference>